<dbReference type="Proteomes" id="UP000031408">
    <property type="component" value="Unassembled WGS sequence"/>
</dbReference>
<protein>
    <recommendedName>
        <fullName evidence="1">DinB-like domain-containing protein</fullName>
    </recommendedName>
</protein>
<sequence>MKQPYNLVYGDFYKHYVSLVQDKSVRKAIKKNTQDFLQLLDDIPASKIDYAYADGKWTIKQLVQHIIDAERVFSYRALRIARYDETHLAGFDENTWAERTDVSARGWKDMIREFRQLRKSNELMIDDFNIEQLNSTGTASNHPVSVAALCYIMAGHVQHHMNILKERYLSKK</sequence>
<dbReference type="InterPro" id="IPR024775">
    <property type="entry name" value="DinB-like"/>
</dbReference>
<gene>
    <name evidence="2" type="ORF">OI18_15960</name>
</gene>
<proteinExistence type="predicted"/>
<evidence type="ECO:0000313" key="2">
    <source>
        <dbReference type="EMBL" id="KIC93656.1"/>
    </source>
</evidence>
<dbReference type="InterPro" id="IPR034660">
    <property type="entry name" value="DinB/YfiT-like"/>
</dbReference>
<dbReference type="OrthoDB" id="9793216at2"/>
<accession>A0A0C1L229</accession>
<keyword evidence="3" id="KW-1185">Reference proteome</keyword>
<dbReference type="STRING" id="1349421.OI18_15960"/>
<dbReference type="RefSeq" id="WP_039141573.1">
    <property type="nucleotide sequence ID" value="NZ_JSVC01000018.1"/>
</dbReference>
<dbReference type="EMBL" id="JSVC01000018">
    <property type="protein sequence ID" value="KIC93656.1"/>
    <property type="molecule type" value="Genomic_DNA"/>
</dbReference>
<organism evidence="2 3">
    <name type="scientific">Flavihumibacter solisilvae</name>
    <dbReference type="NCBI Taxonomy" id="1349421"/>
    <lineage>
        <taxon>Bacteria</taxon>
        <taxon>Pseudomonadati</taxon>
        <taxon>Bacteroidota</taxon>
        <taxon>Chitinophagia</taxon>
        <taxon>Chitinophagales</taxon>
        <taxon>Chitinophagaceae</taxon>
        <taxon>Flavihumibacter</taxon>
    </lineage>
</organism>
<dbReference type="Gene3D" id="1.20.120.450">
    <property type="entry name" value="dinb family like domain"/>
    <property type="match status" value="1"/>
</dbReference>
<evidence type="ECO:0000259" key="1">
    <source>
        <dbReference type="Pfam" id="PF12867"/>
    </source>
</evidence>
<dbReference type="AlphaFoldDB" id="A0A0C1L229"/>
<feature type="domain" description="DinB-like" evidence="1">
    <location>
        <begin position="29"/>
        <end position="163"/>
    </location>
</feature>
<evidence type="ECO:0000313" key="3">
    <source>
        <dbReference type="Proteomes" id="UP000031408"/>
    </source>
</evidence>
<reference evidence="2 3" key="1">
    <citation type="submission" date="2014-11" db="EMBL/GenBank/DDBJ databases">
        <title>Genome sequence of Flavihumibacter solisilvae 3-3.</title>
        <authorList>
            <person name="Zhou G."/>
            <person name="Li M."/>
            <person name="Wang G."/>
        </authorList>
    </citation>
    <scope>NUCLEOTIDE SEQUENCE [LARGE SCALE GENOMIC DNA]</scope>
    <source>
        <strain evidence="2 3">3-3</strain>
    </source>
</reference>
<dbReference type="Pfam" id="PF12867">
    <property type="entry name" value="DinB_2"/>
    <property type="match status" value="1"/>
</dbReference>
<dbReference type="SUPFAM" id="SSF109854">
    <property type="entry name" value="DinB/YfiT-like putative metalloenzymes"/>
    <property type="match status" value="1"/>
</dbReference>
<name>A0A0C1L229_9BACT</name>
<comment type="caution">
    <text evidence="2">The sequence shown here is derived from an EMBL/GenBank/DDBJ whole genome shotgun (WGS) entry which is preliminary data.</text>
</comment>